<feature type="region of interest" description="Disordered" evidence="1">
    <location>
        <begin position="17"/>
        <end position="49"/>
    </location>
</feature>
<proteinExistence type="predicted"/>
<organism evidence="2">
    <name type="scientific">Anopheles funestus</name>
    <name type="common">African malaria mosquito</name>
    <dbReference type="NCBI Taxonomy" id="62324"/>
    <lineage>
        <taxon>Eukaryota</taxon>
        <taxon>Metazoa</taxon>
        <taxon>Ecdysozoa</taxon>
        <taxon>Arthropoda</taxon>
        <taxon>Hexapoda</taxon>
        <taxon>Insecta</taxon>
        <taxon>Pterygota</taxon>
        <taxon>Neoptera</taxon>
        <taxon>Endopterygota</taxon>
        <taxon>Diptera</taxon>
        <taxon>Nematocera</taxon>
        <taxon>Culicoidea</taxon>
        <taxon>Culicidae</taxon>
        <taxon>Anophelinae</taxon>
        <taxon>Anopheles</taxon>
    </lineage>
</organism>
<dbReference type="VEuPathDB" id="VectorBase:AFUN2_012660"/>
<dbReference type="Pfam" id="PF03564">
    <property type="entry name" value="DUF1759"/>
    <property type="match status" value="1"/>
</dbReference>
<feature type="region of interest" description="Disordered" evidence="1">
    <location>
        <begin position="264"/>
        <end position="290"/>
    </location>
</feature>
<protein>
    <submittedName>
        <fullName evidence="2">Uncharacterized protein</fullName>
    </submittedName>
</protein>
<evidence type="ECO:0000313" key="2">
    <source>
        <dbReference type="EnsemblMetazoa" id="AFUN000558-PA"/>
    </source>
</evidence>
<name>A0A182R317_ANOFN</name>
<dbReference type="InterPro" id="IPR005312">
    <property type="entry name" value="DUF1759"/>
</dbReference>
<dbReference type="AlphaFoldDB" id="A0A182R317"/>
<accession>A0A182R317</accession>
<feature type="compositionally biased region" description="Basic and acidic residues" evidence="1">
    <location>
        <begin position="270"/>
        <end position="290"/>
    </location>
</feature>
<dbReference type="VEuPathDB" id="VectorBase:AFUN000558"/>
<dbReference type="PANTHER" id="PTHR47331">
    <property type="entry name" value="PHD-TYPE DOMAIN-CONTAINING PROTEIN"/>
    <property type="match status" value="1"/>
</dbReference>
<sequence>KPQSSFLPPYIIDVSPRNTSVRQRRMAEKKRLLEESMRPTTSSSKPRVEPYRPAVSFVPVKPAETTQQSAYNHTTSFPTFSQCQISARKCTSKELPAFSGNPKEWMAFISYYEHSTAICGYTNGENMLRLQACLKGKAREAVASCLLYPDSVPEAIEILKECYGRPELVVNTLMANIRRTPPIKDDSFDTLVDYGVAVRNFCASITGSGLHNYFDGGPLLEELVDKLPPYVRLNWYYYQNGHTHVTLATFNEWTKELVRAASRGVKHTTGRKDVKTDTSHRQHDRKYAHQ</sequence>
<dbReference type="EnsemblMetazoa" id="AFUN000558-RA">
    <property type="protein sequence ID" value="AFUN000558-PA"/>
    <property type="gene ID" value="AFUN000558"/>
</dbReference>
<feature type="compositionally biased region" description="Basic and acidic residues" evidence="1">
    <location>
        <begin position="25"/>
        <end position="37"/>
    </location>
</feature>
<dbReference type="STRING" id="62324.A0A182R317"/>
<reference evidence="2" key="1">
    <citation type="submission" date="2020-05" db="UniProtKB">
        <authorList>
            <consortium name="EnsemblMetazoa"/>
        </authorList>
    </citation>
    <scope>IDENTIFICATION</scope>
    <source>
        <strain evidence="2">FUMOZ</strain>
    </source>
</reference>
<evidence type="ECO:0000256" key="1">
    <source>
        <dbReference type="SAM" id="MobiDB-lite"/>
    </source>
</evidence>